<dbReference type="STRING" id="550983.A4R26_21795"/>
<dbReference type="Pfam" id="PF14905">
    <property type="entry name" value="OMP_b-brl_3"/>
    <property type="match status" value="1"/>
</dbReference>
<dbReference type="OrthoDB" id="8764943at2"/>
<keyword evidence="3" id="KW-0998">Cell outer membrane</keyword>
<dbReference type="GO" id="GO:0009279">
    <property type="term" value="C:cell outer membrane"/>
    <property type="evidence" value="ECO:0007669"/>
    <property type="project" value="UniProtKB-SubCell"/>
</dbReference>
<organism evidence="5 6">
    <name type="scientific">Niastella populi</name>
    <dbReference type="NCBI Taxonomy" id="550983"/>
    <lineage>
        <taxon>Bacteria</taxon>
        <taxon>Pseudomonadati</taxon>
        <taxon>Bacteroidota</taxon>
        <taxon>Chitinophagia</taxon>
        <taxon>Chitinophagales</taxon>
        <taxon>Chitinophagaceae</taxon>
        <taxon>Niastella</taxon>
    </lineage>
</organism>
<sequence>MYQLKQISMLLTLFTLFIAAIPVVVIAQQPADSSNKIKQRAAADTLLFSRTDSMRQVTVTASRNMLQVENGRITMNVANSTLAAGSSVFDLLKKMPGIGIGQDDNISLRGTEGVNVLIDGKMNYLSGKQLADLLKGLSSDNVAKIELVTTPAAEFDAAGNAGFINIVTRRRTIRGYGIDLRSTVTRGSTWMFNENIGASINTGKLSLYGSFDYNMPNRKVKSTSGNTVQEHDTTYRLERINTSNYHIKFYTWRLGGEWRIHDRHQLSAHYHGYFDDFTAPKEAVVNRYAGGHQLHSAVTTFNNIIEPYHYDAGNLAWLWQIDTAGKKLTTETHYISYRNLSDALMTSITTEGSTGDVTAENALRSHQPGYITIRSAKSDLEWPYKNIMWKAGLKYAYISNDNNYRFDSLIGNVYREAASMSNHFLYHERISAAYVSASRKFKRTSLLAGLRIEHTDAKGYTVRDGFTNRWTYTSFFPSLSIDHAMNRSKFNISISRRINRPTYADLNPVRWYTDQYFYYSGNPALVPEMAWLFSTAFTFHHKYILTATWGIRENYMTKKLTIDAAANAVKSQTANFSSMQRFDVLLSAPFSAGPWSMQLSAGVNHSRYPIPQTGNDVIASRWAANAQVQQQLKLPGGFRFELASFVYSRELWGVYLKDELFFMDAGMRKSFLKENLVLQFTFMDLLRTYRLRGASLSNTANYWYNDRPEAHRISLSVRYHIGGRLLPKKASSIEEQERL</sequence>
<comment type="caution">
    <text evidence="5">The sequence shown here is derived from an EMBL/GenBank/DDBJ whole genome shotgun (WGS) entry which is preliminary data.</text>
</comment>
<dbReference type="PANTHER" id="PTHR40980:SF4">
    <property type="entry name" value="TONB-DEPENDENT RECEPTOR-LIKE BETA-BARREL DOMAIN-CONTAINING PROTEIN"/>
    <property type="match status" value="1"/>
</dbReference>
<keyword evidence="2" id="KW-0472">Membrane</keyword>
<evidence type="ECO:0000256" key="1">
    <source>
        <dbReference type="ARBA" id="ARBA00004442"/>
    </source>
</evidence>
<gene>
    <name evidence="5" type="ORF">A4R26_21795</name>
</gene>
<evidence type="ECO:0000256" key="2">
    <source>
        <dbReference type="ARBA" id="ARBA00023136"/>
    </source>
</evidence>
<name>A0A1V9FKZ0_9BACT</name>
<dbReference type="InterPro" id="IPR036942">
    <property type="entry name" value="Beta-barrel_TonB_sf"/>
</dbReference>
<dbReference type="SUPFAM" id="SSF56935">
    <property type="entry name" value="Porins"/>
    <property type="match status" value="1"/>
</dbReference>
<accession>A0A1V9FKZ0</accession>
<reference evidence="6" key="1">
    <citation type="submission" date="2016-04" db="EMBL/GenBank/DDBJ databases">
        <authorList>
            <person name="Chen L."/>
            <person name="Zhuang W."/>
            <person name="Wang G."/>
        </authorList>
    </citation>
    <scope>NUCLEOTIDE SEQUENCE [LARGE SCALE GENOMIC DNA]</scope>
    <source>
        <strain evidence="6">208</strain>
    </source>
</reference>
<dbReference type="Proteomes" id="UP000192276">
    <property type="component" value="Unassembled WGS sequence"/>
</dbReference>
<protein>
    <recommendedName>
        <fullName evidence="4">Outer membrane protein beta-barrel domain-containing protein</fullName>
    </recommendedName>
</protein>
<dbReference type="InterPro" id="IPR041700">
    <property type="entry name" value="OMP_b-brl_3"/>
</dbReference>
<feature type="domain" description="Outer membrane protein beta-barrel" evidence="4">
    <location>
        <begin position="320"/>
        <end position="719"/>
    </location>
</feature>
<dbReference type="AlphaFoldDB" id="A0A1V9FKZ0"/>
<evidence type="ECO:0000259" key="4">
    <source>
        <dbReference type="Pfam" id="PF14905"/>
    </source>
</evidence>
<proteinExistence type="predicted"/>
<dbReference type="Gene3D" id="2.170.130.10">
    <property type="entry name" value="TonB-dependent receptor, plug domain"/>
    <property type="match status" value="1"/>
</dbReference>
<dbReference type="PANTHER" id="PTHR40980">
    <property type="entry name" value="PLUG DOMAIN-CONTAINING PROTEIN"/>
    <property type="match status" value="1"/>
</dbReference>
<evidence type="ECO:0000256" key="3">
    <source>
        <dbReference type="ARBA" id="ARBA00023237"/>
    </source>
</evidence>
<dbReference type="EMBL" id="LWBP01000185">
    <property type="protein sequence ID" value="OQP59024.1"/>
    <property type="molecule type" value="Genomic_DNA"/>
</dbReference>
<evidence type="ECO:0000313" key="6">
    <source>
        <dbReference type="Proteomes" id="UP000192276"/>
    </source>
</evidence>
<keyword evidence="6" id="KW-1185">Reference proteome</keyword>
<comment type="subcellular location">
    <subcellularLocation>
        <location evidence="1">Cell outer membrane</location>
    </subcellularLocation>
</comment>
<dbReference type="Gene3D" id="2.40.170.20">
    <property type="entry name" value="TonB-dependent receptor, beta-barrel domain"/>
    <property type="match status" value="1"/>
</dbReference>
<dbReference type="InterPro" id="IPR037066">
    <property type="entry name" value="Plug_dom_sf"/>
</dbReference>
<evidence type="ECO:0000313" key="5">
    <source>
        <dbReference type="EMBL" id="OQP59024.1"/>
    </source>
</evidence>